<keyword evidence="2" id="KW-1185">Reference proteome</keyword>
<reference evidence="2" key="1">
    <citation type="submission" date="2015-10" db="EMBL/GenBank/DDBJ databases">
        <authorList>
            <person name="Regsiter A."/>
            <person name="william w."/>
        </authorList>
    </citation>
    <scope>NUCLEOTIDE SEQUENCE [LARGE SCALE GENOMIC DNA]</scope>
</reference>
<dbReference type="Proteomes" id="UP000184315">
    <property type="component" value="Unassembled WGS sequence"/>
</dbReference>
<name>A0A1J1LUJ6_9CYAN</name>
<proteinExistence type="predicted"/>
<protein>
    <recommendedName>
        <fullName evidence="3">JAB domain-containing protein</fullName>
    </recommendedName>
</protein>
<dbReference type="STRING" id="671072.PL9214670150"/>
<sequence>MSNQTMTTPPLANYLIAQDPTLPPFNALMYEFIMAGNGVMLRSVREGLNVIAPFKACTIPGLAFVPPQFHLQYPKVPQTLLQEILRLSQNVAPQEILFHLSWQDSHWQLTVPLQTRDFLSVTRWESSSNILIEIHSHHVMEASFSQIDNEEESGFKIYGVLGTIFTQPTLRLRIGVYHQLFWEIPSHWVFNLPPQISDAVF</sequence>
<evidence type="ECO:0000313" key="1">
    <source>
        <dbReference type="EMBL" id="CUR35524.1"/>
    </source>
</evidence>
<dbReference type="OrthoDB" id="570424at2"/>
<gene>
    <name evidence="1" type="ORF">PL9214670150</name>
</gene>
<organism evidence="1 2">
    <name type="scientific">Planktothrix tepida PCC 9214</name>
    <dbReference type="NCBI Taxonomy" id="671072"/>
    <lineage>
        <taxon>Bacteria</taxon>
        <taxon>Bacillati</taxon>
        <taxon>Cyanobacteriota</taxon>
        <taxon>Cyanophyceae</taxon>
        <taxon>Oscillatoriophycideae</taxon>
        <taxon>Oscillatoriales</taxon>
        <taxon>Microcoleaceae</taxon>
        <taxon>Planktothrix</taxon>
    </lineage>
</organism>
<dbReference type="EMBL" id="CZDF01000174">
    <property type="protein sequence ID" value="CUR35524.1"/>
    <property type="molecule type" value="Genomic_DNA"/>
</dbReference>
<dbReference type="RefSeq" id="WP_083580226.1">
    <property type="nucleotide sequence ID" value="NZ_LN889815.1"/>
</dbReference>
<dbReference type="AlphaFoldDB" id="A0A1J1LUJ6"/>
<accession>A0A1J1LUJ6</accession>
<evidence type="ECO:0000313" key="2">
    <source>
        <dbReference type="Proteomes" id="UP000184315"/>
    </source>
</evidence>
<evidence type="ECO:0008006" key="3">
    <source>
        <dbReference type="Google" id="ProtNLM"/>
    </source>
</evidence>